<dbReference type="InterPro" id="IPR013216">
    <property type="entry name" value="Methyltransf_11"/>
</dbReference>
<comment type="caution">
    <text evidence="5">The sequence shown here is derived from an EMBL/GenBank/DDBJ whole genome shotgun (WGS) entry which is preliminary data.</text>
</comment>
<dbReference type="Gene3D" id="3.40.50.150">
    <property type="entry name" value="Vaccinia Virus protein VP39"/>
    <property type="match status" value="1"/>
</dbReference>
<dbReference type="GO" id="GO:0008757">
    <property type="term" value="F:S-adenosylmethionine-dependent methyltransferase activity"/>
    <property type="evidence" value="ECO:0007669"/>
    <property type="project" value="InterPro"/>
</dbReference>
<proteinExistence type="predicted"/>
<dbReference type="STRING" id="1280954.HPO_05040"/>
<organism evidence="5 6">
    <name type="scientific">Hyphomonas polymorpha PS728</name>
    <dbReference type="NCBI Taxonomy" id="1280954"/>
    <lineage>
        <taxon>Bacteria</taxon>
        <taxon>Pseudomonadati</taxon>
        <taxon>Pseudomonadota</taxon>
        <taxon>Alphaproteobacteria</taxon>
        <taxon>Hyphomonadales</taxon>
        <taxon>Hyphomonadaceae</taxon>
        <taxon>Hyphomonas</taxon>
    </lineage>
</organism>
<protein>
    <recommendedName>
        <fullName evidence="4">Methyltransferase type 11 domain-containing protein</fullName>
    </recommendedName>
</protein>
<evidence type="ECO:0000256" key="1">
    <source>
        <dbReference type="ARBA" id="ARBA00022603"/>
    </source>
</evidence>
<gene>
    <name evidence="5" type="ORF">HPO_05040</name>
</gene>
<dbReference type="EMBL" id="ARYM01000004">
    <property type="protein sequence ID" value="KCZ99725.1"/>
    <property type="molecule type" value="Genomic_DNA"/>
</dbReference>
<dbReference type="Pfam" id="PF08241">
    <property type="entry name" value="Methyltransf_11"/>
    <property type="match status" value="1"/>
</dbReference>
<dbReference type="InterPro" id="IPR050602">
    <property type="entry name" value="Malonyl-ACP_OMT"/>
</dbReference>
<evidence type="ECO:0000313" key="5">
    <source>
        <dbReference type="EMBL" id="KCZ99725.1"/>
    </source>
</evidence>
<evidence type="ECO:0000256" key="3">
    <source>
        <dbReference type="SAM" id="MobiDB-lite"/>
    </source>
</evidence>
<feature type="region of interest" description="Disordered" evidence="3">
    <location>
        <begin position="287"/>
        <end position="319"/>
    </location>
</feature>
<keyword evidence="2" id="KW-0808">Transferase</keyword>
<feature type="domain" description="Methyltransferase type 11" evidence="4">
    <location>
        <begin position="71"/>
        <end position="161"/>
    </location>
</feature>
<evidence type="ECO:0000259" key="4">
    <source>
        <dbReference type="Pfam" id="PF08241"/>
    </source>
</evidence>
<keyword evidence="6" id="KW-1185">Reference proteome</keyword>
<dbReference type="AlphaFoldDB" id="A0A062VM16"/>
<dbReference type="SUPFAM" id="SSF53335">
    <property type="entry name" value="S-adenosyl-L-methionine-dependent methyltransferases"/>
    <property type="match status" value="1"/>
</dbReference>
<name>A0A062VM16_9PROT</name>
<dbReference type="PATRIC" id="fig|1280954.3.peg.1032"/>
<reference evidence="5 6" key="1">
    <citation type="journal article" date="2014" name="Antonie Van Leeuwenhoek">
        <title>Hyphomonas beringensis sp. nov. and Hyphomonas chukchiensis sp. nov., isolated from surface seawater of the Bering Sea and Chukchi Sea.</title>
        <authorList>
            <person name="Li C."/>
            <person name="Lai Q."/>
            <person name="Li G."/>
            <person name="Dong C."/>
            <person name="Wang J."/>
            <person name="Liao Y."/>
            <person name="Shao Z."/>
        </authorList>
    </citation>
    <scope>NUCLEOTIDE SEQUENCE [LARGE SCALE GENOMIC DNA]</scope>
    <source>
        <strain evidence="5 6">PS728</strain>
    </source>
</reference>
<keyword evidence="1" id="KW-0489">Methyltransferase</keyword>
<dbReference type="CDD" id="cd02440">
    <property type="entry name" value="AdoMet_MTases"/>
    <property type="match status" value="1"/>
</dbReference>
<accession>A0A062VM16</accession>
<dbReference type="GO" id="GO:0032259">
    <property type="term" value="P:methylation"/>
    <property type="evidence" value="ECO:0007669"/>
    <property type="project" value="UniProtKB-KW"/>
</dbReference>
<sequence>MAASVPAFISPLMPPSPQSPSPPQIFDRDKLRRRRQAFARHYQDYDFLRARVSSDLETRVADTPRIFETMLELGGADGGLSRTLLGQNRTKSAIVGDTADLFLNAAAAGGLEAVFADEEALPFEPERFDLVVSPLTLHWVNDLPGALVQIRRVLKPDGLFLGALFGAGTLAELRDVMSEAETELTGGLSPRLSPLPGLRDMAGLLQRAGFALPVADRDTVTVRYKTPVALLRDLKGMGERAAFVRGVSRPLPRRVLARAMDLYRARFSDPDGRVRATFEIVHLSGWAPAPGQPQPLKPGSAKASMADAVRRAGKPGSEG</sequence>
<dbReference type="Proteomes" id="UP000027100">
    <property type="component" value="Unassembled WGS sequence"/>
</dbReference>
<dbReference type="InterPro" id="IPR029063">
    <property type="entry name" value="SAM-dependent_MTases_sf"/>
</dbReference>
<dbReference type="eggNOG" id="COG2226">
    <property type="taxonomic scope" value="Bacteria"/>
</dbReference>
<dbReference type="PANTHER" id="PTHR13090">
    <property type="entry name" value="ARGININE-HYDROXYLASE NDUFAF5, MITOCHONDRIAL"/>
    <property type="match status" value="1"/>
</dbReference>
<evidence type="ECO:0000256" key="2">
    <source>
        <dbReference type="ARBA" id="ARBA00022679"/>
    </source>
</evidence>
<dbReference type="PANTHER" id="PTHR13090:SF1">
    <property type="entry name" value="ARGININE-HYDROXYLASE NDUFAF5, MITOCHONDRIAL"/>
    <property type="match status" value="1"/>
</dbReference>
<evidence type="ECO:0000313" key="6">
    <source>
        <dbReference type="Proteomes" id="UP000027100"/>
    </source>
</evidence>